<accession>A0ABR2KW51</accession>
<feature type="domain" description="F5/8 type C" evidence="1">
    <location>
        <begin position="279"/>
        <end position="400"/>
    </location>
</feature>
<evidence type="ECO:0000313" key="2">
    <source>
        <dbReference type="EMBL" id="KAK8895346.1"/>
    </source>
</evidence>
<gene>
    <name evidence="2" type="ORF">M9Y10_023806</name>
</gene>
<dbReference type="InterPro" id="IPR000421">
    <property type="entry name" value="FA58C"/>
</dbReference>
<dbReference type="Gene3D" id="2.60.120.260">
    <property type="entry name" value="Galactose-binding domain-like"/>
    <property type="match status" value="1"/>
</dbReference>
<dbReference type="Pfam" id="PF00754">
    <property type="entry name" value="F5_F8_type_C"/>
    <property type="match status" value="1"/>
</dbReference>
<reference evidence="2 3" key="1">
    <citation type="submission" date="2024-04" db="EMBL/GenBank/DDBJ databases">
        <title>Tritrichomonas musculus Genome.</title>
        <authorList>
            <person name="Alves-Ferreira E."/>
            <person name="Grigg M."/>
            <person name="Lorenzi H."/>
            <person name="Galac M."/>
        </authorList>
    </citation>
    <scope>NUCLEOTIDE SEQUENCE [LARGE SCALE GENOMIC DNA]</scope>
    <source>
        <strain evidence="2 3">EAF2021</strain>
    </source>
</reference>
<sequence length="420" mass="48928">MANNQISLDIDVISQIPFDKYTKDFLFIVDGKKYPISRFEADLLSPIIRKMHFVDESFNTFYINTNGKFSDCDFSSFLSLLNFNPCSFDQKTILYFKYLFENLGNFNESKKIQFTNPLTIDTVFEIIGQKRLFYHSNDSIEEEVNFSASHFGQLDKEALKKLDAEVIGLILKSDNLKIEDEDYLLNFLIDKYSEDSDSMFLFENVNFLNVSKEEFSHFFNAFKFTDLTDELWKSVMQRALHSGNYLDFEYINGRELNGIIKYLTDEAGGNVHDKGIVVVTASSEQERHNAKFLCDFDQLGRSSMWSPNGENGATVTFDFRNKKVKLTNYTFHTPSYPTKDYPRSWLVECSNDNSSWVTLDERSNETVMNGCNVCHTYKCMSPSSEFYRYIRIRTNGPCWNMRCTRYFFDLSAVEFFGALK</sequence>
<dbReference type="Proteomes" id="UP001470230">
    <property type="component" value="Unassembled WGS sequence"/>
</dbReference>
<dbReference type="EMBL" id="JAPFFF010000003">
    <property type="protein sequence ID" value="KAK8895346.1"/>
    <property type="molecule type" value="Genomic_DNA"/>
</dbReference>
<comment type="caution">
    <text evidence="2">The sequence shown here is derived from an EMBL/GenBank/DDBJ whole genome shotgun (WGS) entry which is preliminary data.</text>
</comment>
<name>A0ABR2KW51_9EUKA</name>
<keyword evidence="3" id="KW-1185">Reference proteome</keyword>
<protein>
    <recommendedName>
        <fullName evidence="1">F5/8 type C domain-containing protein</fullName>
    </recommendedName>
</protein>
<dbReference type="InterPro" id="IPR008979">
    <property type="entry name" value="Galactose-bd-like_sf"/>
</dbReference>
<proteinExistence type="predicted"/>
<evidence type="ECO:0000259" key="1">
    <source>
        <dbReference type="Pfam" id="PF00754"/>
    </source>
</evidence>
<organism evidence="2 3">
    <name type="scientific">Tritrichomonas musculus</name>
    <dbReference type="NCBI Taxonomy" id="1915356"/>
    <lineage>
        <taxon>Eukaryota</taxon>
        <taxon>Metamonada</taxon>
        <taxon>Parabasalia</taxon>
        <taxon>Tritrichomonadida</taxon>
        <taxon>Tritrichomonadidae</taxon>
        <taxon>Tritrichomonas</taxon>
    </lineage>
</organism>
<evidence type="ECO:0000313" key="3">
    <source>
        <dbReference type="Proteomes" id="UP001470230"/>
    </source>
</evidence>
<dbReference type="SUPFAM" id="SSF49785">
    <property type="entry name" value="Galactose-binding domain-like"/>
    <property type="match status" value="1"/>
</dbReference>